<dbReference type="EMBL" id="LWMV01000159">
    <property type="protein sequence ID" value="KZX12888.1"/>
    <property type="molecule type" value="Genomic_DNA"/>
</dbReference>
<organism evidence="1 2">
    <name type="scientific">Methanobrevibacter curvatus</name>
    <dbReference type="NCBI Taxonomy" id="49547"/>
    <lineage>
        <taxon>Archaea</taxon>
        <taxon>Methanobacteriati</taxon>
        <taxon>Methanobacteriota</taxon>
        <taxon>Methanomada group</taxon>
        <taxon>Methanobacteria</taxon>
        <taxon>Methanobacteriales</taxon>
        <taxon>Methanobacteriaceae</taxon>
        <taxon>Methanobrevibacter</taxon>
    </lineage>
</organism>
<dbReference type="PATRIC" id="fig|49547.3.peg.916"/>
<name>A0A166B5H2_9EURY</name>
<protein>
    <submittedName>
        <fullName evidence="1">Uncharacterized protein</fullName>
    </submittedName>
</protein>
<dbReference type="OrthoDB" id="77531at2157"/>
<dbReference type="Proteomes" id="UP000077245">
    <property type="component" value="Unassembled WGS sequence"/>
</dbReference>
<evidence type="ECO:0000313" key="2">
    <source>
        <dbReference type="Proteomes" id="UP000077245"/>
    </source>
</evidence>
<gene>
    <name evidence="1" type="ORF">MBCUR_08490</name>
</gene>
<dbReference type="AlphaFoldDB" id="A0A166B5H2"/>
<dbReference type="RefSeq" id="WP_157077666.1">
    <property type="nucleotide sequence ID" value="NZ_LWMV01000159.1"/>
</dbReference>
<proteinExistence type="predicted"/>
<keyword evidence="2" id="KW-1185">Reference proteome</keyword>
<accession>A0A166B5H2</accession>
<reference evidence="1 2" key="1">
    <citation type="submission" date="2016-04" db="EMBL/GenBank/DDBJ databases">
        <title>Genome sequence of Methanobrevibacter curvatus DSM 11111.</title>
        <authorList>
            <person name="Poehlein A."/>
            <person name="Seedorf H."/>
            <person name="Daniel R."/>
        </authorList>
    </citation>
    <scope>NUCLEOTIDE SEQUENCE [LARGE SCALE GENOMIC DNA]</scope>
    <source>
        <strain evidence="1 2">DSM 11111</strain>
    </source>
</reference>
<evidence type="ECO:0000313" key="1">
    <source>
        <dbReference type="EMBL" id="KZX12888.1"/>
    </source>
</evidence>
<sequence length="55" mass="6324">MVEIEEKLMNNHQRYVECNEKTVAGHLTFRKANSVCKINVKASKSMQALKKESTQ</sequence>
<comment type="caution">
    <text evidence="1">The sequence shown here is derived from an EMBL/GenBank/DDBJ whole genome shotgun (WGS) entry which is preliminary data.</text>
</comment>